<dbReference type="Proteomes" id="UP000710849">
    <property type="component" value="Unassembled WGS sequence"/>
</dbReference>
<accession>A0A9P5M1B6</accession>
<dbReference type="RefSeq" id="XP_038731359.1">
    <property type="nucleotide sequence ID" value="XM_038877874.1"/>
</dbReference>
<organism evidence="1 2">
    <name type="scientific">Botrytis byssoidea</name>
    <dbReference type="NCBI Taxonomy" id="139641"/>
    <lineage>
        <taxon>Eukaryota</taxon>
        <taxon>Fungi</taxon>
        <taxon>Dikarya</taxon>
        <taxon>Ascomycota</taxon>
        <taxon>Pezizomycotina</taxon>
        <taxon>Leotiomycetes</taxon>
        <taxon>Helotiales</taxon>
        <taxon>Sclerotiniaceae</taxon>
        <taxon>Botrytis</taxon>
    </lineage>
</organism>
<dbReference type="GeneID" id="62150948"/>
<reference evidence="1 2" key="1">
    <citation type="journal article" date="2020" name="Genome Biol. Evol.">
        <title>Comparative genomics of Sclerotiniaceae.</title>
        <authorList>
            <person name="Valero Jimenez C.A."/>
            <person name="Steentjes M."/>
            <person name="Scholten O.E."/>
            <person name="Van Kan J.A.L."/>
        </authorList>
    </citation>
    <scope>NUCLEOTIDE SEQUENCE [LARGE SCALE GENOMIC DNA]</scope>
    <source>
        <strain evidence="1 2">MUCL 94</strain>
    </source>
</reference>
<comment type="caution">
    <text evidence="1">The sequence shown here is derived from an EMBL/GenBank/DDBJ whole genome shotgun (WGS) entry which is preliminary data.</text>
</comment>
<keyword evidence="2" id="KW-1185">Reference proteome</keyword>
<sequence>MSGNMQGVQMEGLALQEAQETVTFFVENLEVKINKGLLFRKVPALSRETFPLKMLIDLGSFTAFSKWLHEDKLPMLLAIYHESNGTFRYSGYIPGPLYRMAVCFELATLADNIMDCVRKAHNSLGVGYTKNEIANIYRNQLAHLGLTLFASLWIHLEETRPNNFMKLTTKAERNELMKNNFIATDVAIHRRPEYMGNQTRCFYHLHRYMIGWPCMRTHSTDIRLWVLDKHGVLHDLQAWRAKTYLQPVKTENDSIPSK</sequence>
<gene>
    <name evidence="1" type="ORF">EAE97_007359</name>
</gene>
<evidence type="ECO:0000313" key="1">
    <source>
        <dbReference type="EMBL" id="KAF7939279.1"/>
    </source>
</evidence>
<evidence type="ECO:0000313" key="2">
    <source>
        <dbReference type="Proteomes" id="UP000710849"/>
    </source>
</evidence>
<protein>
    <submittedName>
        <fullName evidence="1">Uncharacterized protein</fullName>
    </submittedName>
</protein>
<dbReference type="AlphaFoldDB" id="A0A9P5M1B6"/>
<proteinExistence type="predicted"/>
<dbReference type="EMBL" id="RCSW01000014">
    <property type="protein sequence ID" value="KAF7939279.1"/>
    <property type="molecule type" value="Genomic_DNA"/>
</dbReference>
<name>A0A9P5M1B6_9HELO</name>